<keyword evidence="1" id="KW-0732">Signal</keyword>
<dbReference type="STRING" id="137246.A0A401TA11"/>
<protein>
    <submittedName>
        <fullName evidence="2">Uncharacterized protein</fullName>
    </submittedName>
</protein>
<dbReference type="InterPro" id="IPR051409">
    <property type="entry name" value="Atypical_kinase_ADCK"/>
</dbReference>
<dbReference type="GO" id="GO:0006744">
    <property type="term" value="P:ubiquinone biosynthetic process"/>
    <property type="evidence" value="ECO:0007669"/>
    <property type="project" value="TreeGrafter"/>
</dbReference>
<dbReference type="Proteomes" id="UP000287033">
    <property type="component" value="Unassembled WGS sequence"/>
</dbReference>
<gene>
    <name evidence="2" type="ORF">chiPu_0023834</name>
</gene>
<evidence type="ECO:0000313" key="2">
    <source>
        <dbReference type="EMBL" id="GCC39491.1"/>
    </source>
</evidence>
<feature type="chain" id="PRO_5019119926" evidence="1">
    <location>
        <begin position="21"/>
        <end position="146"/>
    </location>
</feature>
<keyword evidence="3" id="KW-1185">Reference proteome</keyword>
<dbReference type="AlphaFoldDB" id="A0A401TA11"/>
<sequence length="146" mass="16384">MACFHTIGILCFLSLSRVLGGTDDGWGGPIGAQYCLLTCLLVAISQQVMREAHIEAVMILGEAFSSSLPFDFGCQTTTQRIHDILPIMLRHRLTPPPEETYSLHRKMAGTFLICSRLKAQLPCQPMFEEAYDQYWRKSCGWREVGG</sequence>
<organism evidence="2 3">
    <name type="scientific">Chiloscyllium punctatum</name>
    <name type="common">Brownbanded bambooshark</name>
    <name type="synonym">Hemiscyllium punctatum</name>
    <dbReference type="NCBI Taxonomy" id="137246"/>
    <lineage>
        <taxon>Eukaryota</taxon>
        <taxon>Metazoa</taxon>
        <taxon>Chordata</taxon>
        <taxon>Craniata</taxon>
        <taxon>Vertebrata</taxon>
        <taxon>Chondrichthyes</taxon>
        <taxon>Elasmobranchii</taxon>
        <taxon>Galeomorphii</taxon>
        <taxon>Galeoidea</taxon>
        <taxon>Orectolobiformes</taxon>
        <taxon>Hemiscylliidae</taxon>
        <taxon>Chiloscyllium</taxon>
    </lineage>
</organism>
<reference evidence="2 3" key="1">
    <citation type="journal article" date="2018" name="Nat. Ecol. Evol.">
        <title>Shark genomes provide insights into elasmobranch evolution and the origin of vertebrates.</title>
        <authorList>
            <person name="Hara Y"/>
            <person name="Yamaguchi K"/>
            <person name="Onimaru K"/>
            <person name="Kadota M"/>
            <person name="Koyanagi M"/>
            <person name="Keeley SD"/>
            <person name="Tatsumi K"/>
            <person name="Tanaka K"/>
            <person name="Motone F"/>
            <person name="Kageyama Y"/>
            <person name="Nozu R"/>
            <person name="Adachi N"/>
            <person name="Nishimura O"/>
            <person name="Nakagawa R"/>
            <person name="Tanegashima C"/>
            <person name="Kiyatake I"/>
            <person name="Matsumoto R"/>
            <person name="Murakumo K"/>
            <person name="Nishida K"/>
            <person name="Terakita A"/>
            <person name="Kuratani S"/>
            <person name="Sato K"/>
            <person name="Hyodo S Kuraku.S."/>
        </authorList>
    </citation>
    <scope>NUCLEOTIDE SEQUENCE [LARGE SCALE GENOMIC DNA]</scope>
</reference>
<comment type="caution">
    <text evidence="2">The sequence shown here is derived from an EMBL/GenBank/DDBJ whole genome shotgun (WGS) entry which is preliminary data.</text>
</comment>
<feature type="signal peptide" evidence="1">
    <location>
        <begin position="1"/>
        <end position="20"/>
    </location>
</feature>
<evidence type="ECO:0000256" key="1">
    <source>
        <dbReference type="SAM" id="SignalP"/>
    </source>
</evidence>
<accession>A0A401TA11</accession>
<proteinExistence type="predicted"/>
<name>A0A401TA11_CHIPU</name>
<evidence type="ECO:0000313" key="3">
    <source>
        <dbReference type="Proteomes" id="UP000287033"/>
    </source>
</evidence>
<dbReference type="PANTHER" id="PTHR43851">
    <property type="match status" value="1"/>
</dbReference>
<dbReference type="OrthoDB" id="201153at2759"/>
<dbReference type="PANTHER" id="PTHR43851:SF3">
    <property type="entry name" value="COENZYME Q8"/>
    <property type="match status" value="1"/>
</dbReference>
<dbReference type="EMBL" id="BEZZ01027668">
    <property type="protein sequence ID" value="GCC39491.1"/>
    <property type="molecule type" value="Genomic_DNA"/>
</dbReference>